<evidence type="ECO:0000313" key="2">
    <source>
        <dbReference type="Proteomes" id="UP000821845"/>
    </source>
</evidence>
<accession>A0ACB7TCQ3</accession>
<protein>
    <submittedName>
        <fullName evidence="1">Uncharacterized protein</fullName>
    </submittedName>
</protein>
<proteinExistence type="predicted"/>
<name>A0ACB7TCQ3_HYAAI</name>
<gene>
    <name evidence="1" type="ORF">HPB50_016720</name>
</gene>
<organism evidence="1 2">
    <name type="scientific">Hyalomma asiaticum</name>
    <name type="common">Tick</name>
    <dbReference type="NCBI Taxonomy" id="266040"/>
    <lineage>
        <taxon>Eukaryota</taxon>
        <taxon>Metazoa</taxon>
        <taxon>Ecdysozoa</taxon>
        <taxon>Arthropoda</taxon>
        <taxon>Chelicerata</taxon>
        <taxon>Arachnida</taxon>
        <taxon>Acari</taxon>
        <taxon>Parasitiformes</taxon>
        <taxon>Ixodida</taxon>
        <taxon>Ixodoidea</taxon>
        <taxon>Ixodidae</taxon>
        <taxon>Hyalomminae</taxon>
        <taxon>Hyalomma</taxon>
    </lineage>
</organism>
<comment type="caution">
    <text evidence="1">The sequence shown here is derived from an EMBL/GenBank/DDBJ whole genome shotgun (WGS) entry which is preliminary data.</text>
</comment>
<sequence length="211" mass="23838">MFKKRRGVPQPMTDPARVGESGRGMQLHTKPHSGRLAYKRRSQLRDAQGCSWSLCCGNNDWRDEVPGILFPEYSSCSRDNAGTENLTVSKSHASTVARPSTDHRGEASRKERTAFSRSQVATLEAEFSKRNYLTRLRRYEIALALDLTERQVKIWFQNRRMKCKRSQATRGGGPTLSFSKSNPPRQAVADQRQLSPEFCSVNSEPNSSNQS</sequence>
<dbReference type="EMBL" id="CM023490">
    <property type="protein sequence ID" value="KAH6943162.1"/>
    <property type="molecule type" value="Genomic_DNA"/>
</dbReference>
<evidence type="ECO:0000313" key="1">
    <source>
        <dbReference type="EMBL" id="KAH6943162.1"/>
    </source>
</evidence>
<keyword evidence="2" id="KW-1185">Reference proteome</keyword>
<dbReference type="Proteomes" id="UP000821845">
    <property type="component" value="Chromosome 10"/>
</dbReference>
<reference evidence="1" key="1">
    <citation type="submission" date="2020-05" db="EMBL/GenBank/DDBJ databases">
        <title>Large-scale comparative analyses of tick genomes elucidate their genetic diversity and vector capacities.</title>
        <authorList>
            <person name="Jia N."/>
            <person name="Wang J."/>
            <person name="Shi W."/>
            <person name="Du L."/>
            <person name="Sun Y."/>
            <person name="Zhan W."/>
            <person name="Jiang J."/>
            <person name="Wang Q."/>
            <person name="Zhang B."/>
            <person name="Ji P."/>
            <person name="Sakyi L.B."/>
            <person name="Cui X."/>
            <person name="Yuan T."/>
            <person name="Jiang B."/>
            <person name="Yang W."/>
            <person name="Lam T.T.-Y."/>
            <person name="Chang Q."/>
            <person name="Ding S."/>
            <person name="Wang X."/>
            <person name="Zhu J."/>
            <person name="Ruan X."/>
            <person name="Zhao L."/>
            <person name="Wei J."/>
            <person name="Que T."/>
            <person name="Du C."/>
            <person name="Cheng J."/>
            <person name="Dai P."/>
            <person name="Han X."/>
            <person name="Huang E."/>
            <person name="Gao Y."/>
            <person name="Liu J."/>
            <person name="Shao H."/>
            <person name="Ye R."/>
            <person name="Li L."/>
            <person name="Wei W."/>
            <person name="Wang X."/>
            <person name="Wang C."/>
            <person name="Yang T."/>
            <person name="Huo Q."/>
            <person name="Li W."/>
            <person name="Guo W."/>
            <person name="Chen H."/>
            <person name="Zhou L."/>
            <person name="Ni X."/>
            <person name="Tian J."/>
            <person name="Zhou Y."/>
            <person name="Sheng Y."/>
            <person name="Liu T."/>
            <person name="Pan Y."/>
            <person name="Xia L."/>
            <person name="Li J."/>
            <person name="Zhao F."/>
            <person name="Cao W."/>
        </authorList>
    </citation>
    <scope>NUCLEOTIDE SEQUENCE</scope>
    <source>
        <strain evidence="1">Hyas-2018</strain>
    </source>
</reference>